<dbReference type="InterPro" id="IPR001279">
    <property type="entry name" value="Metallo-B-lactamas"/>
</dbReference>
<name>A0A4S1DZ20_9FLAO</name>
<dbReference type="EMBL" id="SRSO01000007">
    <property type="protein sequence ID" value="TGV03389.1"/>
    <property type="molecule type" value="Genomic_DNA"/>
</dbReference>
<dbReference type="GO" id="GO:0016787">
    <property type="term" value="F:hydrolase activity"/>
    <property type="evidence" value="ECO:0007669"/>
    <property type="project" value="UniProtKB-KW"/>
</dbReference>
<dbReference type="InterPro" id="IPR036866">
    <property type="entry name" value="RibonucZ/Hydroxyglut_hydro"/>
</dbReference>
<dbReference type="Pfam" id="PF00753">
    <property type="entry name" value="Lactamase_B"/>
    <property type="match status" value="1"/>
</dbReference>
<dbReference type="RefSeq" id="WP_135876443.1">
    <property type="nucleotide sequence ID" value="NZ_SRSO01000007.1"/>
</dbReference>
<evidence type="ECO:0000313" key="2">
    <source>
        <dbReference type="EMBL" id="TGV03389.1"/>
    </source>
</evidence>
<evidence type="ECO:0000259" key="1">
    <source>
        <dbReference type="Pfam" id="PF00753"/>
    </source>
</evidence>
<reference evidence="2 3" key="1">
    <citation type="submission" date="2019-04" db="EMBL/GenBank/DDBJ databases">
        <authorList>
            <person name="Liu A."/>
        </authorList>
    </citation>
    <scope>NUCLEOTIDE SEQUENCE [LARGE SCALE GENOMIC DNA]</scope>
    <source>
        <strain evidence="2 3">RZ03</strain>
    </source>
</reference>
<proteinExistence type="predicted"/>
<organism evidence="2 3">
    <name type="scientific">Flavivirga rizhaonensis</name>
    <dbReference type="NCBI Taxonomy" id="2559571"/>
    <lineage>
        <taxon>Bacteria</taxon>
        <taxon>Pseudomonadati</taxon>
        <taxon>Bacteroidota</taxon>
        <taxon>Flavobacteriia</taxon>
        <taxon>Flavobacteriales</taxon>
        <taxon>Flavobacteriaceae</taxon>
        <taxon>Flavivirga</taxon>
    </lineage>
</organism>
<protein>
    <submittedName>
        <fullName evidence="2">MBL fold metallo-hydrolase</fullName>
    </submittedName>
</protein>
<comment type="caution">
    <text evidence="2">The sequence shown here is derived from an EMBL/GenBank/DDBJ whole genome shotgun (WGS) entry which is preliminary data.</text>
</comment>
<dbReference type="SUPFAM" id="SSF56281">
    <property type="entry name" value="Metallo-hydrolase/oxidoreductase"/>
    <property type="match status" value="1"/>
</dbReference>
<dbReference type="Proteomes" id="UP000307602">
    <property type="component" value="Unassembled WGS sequence"/>
</dbReference>
<sequence>MKLIIFRSSKGDSLLISHANGSGKNNHILVDGGMKGSFKKAVAPYLNKEIKGKNEDIDLLCVSHIDDDHIVGVIALMELQAKWRVFNHHKSNPNSTANVRKPKDAEPPLIKSIWHNSFAETYDLGDALPQVANALQSIEQMTAEHLNDVLLDKVNHKATSIKKGITLSQRIRPEQLNIDLNPEYNGNLVKCNQSTISKNEHKIGDINLSVIGPFQTDLTDLKEKWIKWEEEHRQELQEFYVDLSITALNQPLSNAQISKFLINSGSITELGVRKDVSIPNLASIMFLAEANGKTILMTGDGHSNDIIKGLKKNKKLNSDGCLHVSVLKIQHHGAAANIDEDFCRKITADHYVFCGNGTHTNPEEKVLEVIMNSRRGSVSEKSKNSEVNDAFTFWFSANPKDQLTDHQKEHMEKVEKKVKGYKAEYPSFNFKFMPTNKNFHKIEL</sequence>
<feature type="domain" description="Metallo-beta-lactamase" evidence="1">
    <location>
        <begin position="23"/>
        <end position="78"/>
    </location>
</feature>
<evidence type="ECO:0000313" key="3">
    <source>
        <dbReference type="Proteomes" id="UP000307602"/>
    </source>
</evidence>
<dbReference type="AlphaFoldDB" id="A0A4S1DZ20"/>
<dbReference type="Gene3D" id="3.60.15.10">
    <property type="entry name" value="Ribonuclease Z/Hydroxyacylglutathione hydrolase-like"/>
    <property type="match status" value="1"/>
</dbReference>
<dbReference type="PANTHER" id="PTHR30619">
    <property type="entry name" value="DNA INTERNALIZATION/COMPETENCE PROTEIN COMEC/REC2"/>
    <property type="match status" value="1"/>
</dbReference>
<dbReference type="PANTHER" id="PTHR30619:SF1">
    <property type="entry name" value="RECOMBINATION PROTEIN 2"/>
    <property type="match status" value="1"/>
</dbReference>
<accession>A0A4S1DZ20</accession>
<gene>
    <name evidence="2" type="ORF">EM932_06870</name>
</gene>
<keyword evidence="2" id="KW-0378">Hydrolase</keyword>
<dbReference type="InterPro" id="IPR052159">
    <property type="entry name" value="Competence_DNA_uptake"/>
</dbReference>
<keyword evidence="3" id="KW-1185">Reference proteome</keyword>
<dbReference type="OrthoDB" id="418728at2"/>